<sequence length="219" mass="24226">MKETNSIYLALLLALCASTNAAPPFNSQSSAQLGLINTTASFAALPNITIPDGSTRISVGPAFPPGLKPPGHGMYYEVPFSDPPVKLKFQYWKLNPDRNETEVGECFQEAIRECSDRAKRSTKMIKRGWESGTIILGIVPWKRDPDQEQYLTYGTVVDVLLGANSFRLFYPHLNFLFDIYIIVGEQEDEVYVGNGQLDVFILGQHTAETVGSADGLEDM</sequence>
<evidence type="ECO:0000256" key="1">
    <source>
        <dbReference type="SAM" id="SignalP"/>
    </source>
</evidence>
<name>A0A8H6L9I5_9LECA</name>
<dbReference type="EMBL" id="JACCJC010000003">
    <property type="protein sequence ID" value="KAF6240802.1"/>
    <property type="molecule type" value="Genomic_DNA"/>
</dbReference>
<proteinExistence type="predicted"/>
<reference evidence="2 3" key="1">
    <citation type="journal article" date="2020" name="Genomics">
        <title>Complete, high-quality genomes from long-read metagenomic sequencing of two wolf lichen thalli reveals enigmatic genome architecture.</title>
        <authorList>
            <person name="McKenzie S.K."/>
            <person name="Walston R.F."/>
            <person name="Allen J.L."/>
        </authorList>
    </citation>
    <scope>NUCLEOTIDE SEQUENCE [LARGE SCALE GENOMIC DNA]</scope>
    <source>
        <strain evidence="2">WasteWater2</strain>
    </source>
</reference>
<evidence type="ECO:0000313" key="2">
    <source>
        <dbReference type="EMBL" id="KAF6240802.1"/>
    </source>
</evidence>
<feature type="signal peptide" evidence="1">
    <location>
        <begin position="1"/>
        <end position="21"/>
    </location>
</feature>
<protein>
    <submittedName>
        <fullName evidence="2">Uncharacterized protein</fullName>
    </submittedName>
</protein>
<gene>
    <name evidence="2" type="ORF">HO173_001475</name>
</gene>
<accession>A0A8H6L9I5</accession>
<feature type="chain" id="PRO_5034627107" evidence="1">
    <location>
        <begin position="22"/>
        <end position="219"/>
    </location>
</feature>
<dbReference type="OrthoDB" id="5424351at2759"/>
<organism evidence="2 3">
    <name type="scientific">Letharia columbiana</name>
    <dbReference type="NCBI Taxonomy" id="112416"/>
    <lineage>
        <taxon>Eukaryota</taxon>
        <taxon>Fungi</taxon>
        <taxon>Dikarya</taxon>
        <taxon>Ascomycota</taxon>
        <taxon>Pezizomycotina</taxon>
        <taxon>Lecanoromycetes</taxon>
        <taxon>OSLEUM clade</taxon>
        <taxon>Lecanoromycetidae</taxon>
        <taxon>Lecanorales</taxon>
        <taxon>Lecanorineae</taxon>
        <taxon>Parmeliaceae</taxon>
        <taxon>Letharia</taxon>
    </lineage>
</organism>
<keyword evidence="1" id="KW-0732">Signal</keyword>
<evidence type="ECO:0000313" key="3">
    <source>
        <dbReference type="Proteomes" id="UP000578531"/>
    </source>
</evidence>
<dbReference type="RefSeq" id="XP_037170061.1">
    <property type="nucleotide sequence ID" value="XM_037303414.1"/>
</dbReference>
<comment type="caution">
    <text evidence="2">The sequence shown here is derived from an EMBL/GenBank/DDBJ whole genome shotgun (WGS) entry which is preliminary data.</text>
</comment>
<keyword evidence="3" id="KW-1185">Reference proteome</keyword>
<dbReference type="GeneID" id="59283149"/>
<dbReference type="AlphaFoldDB" id="A0A8H6L9I5"/>
<dbReference type="Proteomes" id="UP000578531">
    <property type="component" value="Unassembled WGS sequence"/>
</dbReference>